<dbReference type="AlphaFoldDB" id="A0AAV5AY40"/>
<keyword evidence="8 10" id="KW-0460">Magnesium</keyword>
<organism evidence="14 16">
    <name type="scientific">Capnocytophaga catalasegens</name>
    <dbReference type="NCBI Taxonomy" id="1004260"/>
    <lineage>
        <taxon>Bacteria</taxon>
        <taxon>Pseudomonadati</taxon>
        <taxon>Bacteroidota</taxon>
        <taxon>Flavobacteriia</taxon>
        <taxon>Flavobacteriales</taxon>
        <taxon>Flavobacteriaceae</taxon>
        <taxon>Capnocytophaga</taxon>
    </lineage>
</organism>
<keyword evidence="6 10" id="KW-0547">Nucleotide-binding</keyword>
<dbReference type="PANTHER" id="PTHR11088">
    <property type="entry name" value="TRNA DIMETHYLALLYLTRANSFERASE"/>
    <property type="match status" value="1"/>
</dbReference>
<name>A0AAV5AY40_9FLAO</name>
<keyword evidence="5 10" id="KW-0819">tRNA processing</keyword>
<evidence type="ECO:0000256" key="10">
    <source>
        <dbReference type="HAMAP-Rule" id="MF_00185"/>
    </source>
</evidence>
<evidence type="ECO:0000256" key="3">
    <source>
        <dbReference type="ARBA" id="ARBA00005842"/>
    </source>
</evidence>
<evidence type="ECO:0000313" key="14">
    <source>
        <dbReference type="EMBL" id="GJM50301.1"/>
    </source>
</evidence>
<keyword evidence="4 10" id="KW-0808">Transferase</keyword>
<evidence type="ECO:0000256" key="5">
    <source>
        <dbReference type="ARBA" id="ARBA00022694"/>
    </source>
</evidence>
<evidence type="ECO:0000256" key="12">
    <source>
        <dbReference type="RuleBase" id="RU003784"/>
    </source>
</evidence>
<comment type="caution">
    <text evidence="14">The sequence shown here is derived from an EMBL/GenBank/DDBJ whole genome shotgun (WGS) entry which is preliminary data.</text>
</comment>
<dbReference type="Proteomes" id="UP001207736">
    <property type="component" value="Unassembled WGS sequence"/>
</dbReference>
<dbReference type="EMBL" id="BQKA01000024">
    <property type="protein sequence ID" value="GJM50301.1"/>
    <property type="molecule type" value="Genomic_DNA"/>
</dbReference>
<dbReference type="InterPro" id="IPR039657">
    <property type="entry name" value="Dimethylallyltransferase"/>
</dbReference>
<evidence type="ECO:0000256" key="7">
    <source>
        <dbReference type="ARBA" id="ARBA00022840"/>
    </source>
</evidence>
<dbReference type="GO" id="GO:0006400">
    <property type="term" value="P:tRNA modification"/>
    <property type="evidence" value="ECO:0007669"/>
    <property type="project" value="TreeGrafter"/>
</dbReference>
<comment type="caution">
    <text evidence="10">Lacks conserved residue(s) required for the propagation of feature annotation.</text>
</comment>
<evidence type="ECO:0000256" key="13">
    <source>
        <dbReference type="RuleBase" id="RU003785"/>
    </source>
</evidence>
<dbReference type="HAMAP" id="MF_00185">
    <property type="entry name" value="IPP_trans"/>
    <property type="match status" value="1"/>
</dbReference>
<feature type="binding site" evidence="10">
    <location>
        <begin position="11"/>
        <end position="16"/>
    </location>
    <ligand>
        <name>substrate</name>
    </ligand>
</feature>
<feature type="binding site" evidence="10">
    <location>
        <begin position="9"/>
        <end position="16"/>
    </location>
    <ligand>
        <name>ATP</name>
        <dbReference type="ChEBI" id="CHEBI:30616"/>
    </ligand>
</feature>
<dbReference type="Pfam" id="PF01715">
    <property type="entry name" value="IPPT"/>
    <property type="match status" value="1"/>
</dbReference>
<dbReference type="InterPro" id="IPR018022">
    <property type="entry name" value="IPT"/>
</dbReference>
<evidence type="ECO:0000256" key="11">
    <source>
        <dbReference type="RuleBase" id="RU003783"/>
    </source>
</evidence>
<sequence>MKFLIVISGATAIGKTHLAISLAQHFQTEIISSDSRQFFKEMEIGTAVPNKNELAMAPHHFIQHKSIFEKYSVGDFERDAIKLLNELFLKHNLVIMVGGSGLYTASVLNGLDEFPDVPESIRLQLKEEYNKKGILFLQEKLKSLDPLQYTRMDIDNPQRVIRALEVCIACSKPYSSFLNKKNTLRNFIPIEIGLTAERSIIYNRINQRVEAMLESGLIKEVQSLHPYKNLNALQTVGYRELFDFFDKKTNLHTSIENIKKNTRNFAKRQNTWFQKQTQITWFDYQSPLQFIIQHIEKEITKRNR</sequence>
<evidence type="ECO:0000256" key="4">
    <source>
        <dbReference type="ARBA" id="ARBA00022679"/>
    </source>
</evidence>
<feature type="site" description="Interaction with substrate tRNA" evidence="10">
    <location>
        <position position="122"/>
    </location>
</feature>
<gene>
    <name evidence="10 14" type="primary">miaA</name>
    <name evidence="14" type="ORF">RCZ15_12740</name>
    <name evidence="15" type="ORF">RCZ16_21340</name>
</gene>
<proteinExistence type="inferred from homology"/>
<dbReference type="GO" id="GO:0052381">
    <property type="term" value="F:tRNA dimethylallyltransferase activity"/>
    <property type="evidence" value="ECO:0007669"/>
    <property type="project" value="UniProtKB-UniRule"/>
</dbReference>
<evidence type="ECO:0000256" key="6">
    <source>
        <dbReference type="ARBA" id="ARBA00022741"/>
    </source>
</evidence>
<keyword evidence="17" id="KW-1185">Reference proteome</keyword>
<evidence type="ECO:0000313" key="16">
    <source>
        <dbReference type="Proteomes" id="UP001207736"/>
    </source>
</evidence>
<dbReference type="Gene3D" id="3.40.50.300">
    <property type="entry name" value="P-loop containing nucleotide triphosphate hydrolases"/>
    <property type="match status" value="1"/>
</dbReference>
<dbReference type="SUPFAM" id="SSF52540">
    <property type="entry name" value="P-loop containing nucleoside triphosphate hydrolases"/>
    <property type="match status" value="1"/>
</dbReference>
<dbReference type="Proteomes" id="UP001208692">
    <property type="component" value="Unassembled WGS sequence"/>
</dbReference>
<evidence type="ECO:0000313" key="15">
    <source>
        <dbReference type="EMBL" id="GJM53818.1"/>
    </source>
</evidence>
<accession>A0AAV5AY40</accession>
<comment type="cofactor">
    <cofactor evidence="1 10">
        <name>Mg(2+)</name>
        <dbReference type="ChEBI" id="CHEBI:18420"/>
    </cofactor>
</comment>
<comment type="similarity">
    <text evidence="3 10 13">Belongs to the IPP transferase family.</text>
</comment>
<dbReference type="RefSeq" id="WP_264847638.1">
    <property type="nucleotide sequence ID" value="NZ_BPMA01000065.1"/>
</dbReference>
<feature type="region of interest" description="Interaction with substrate tRNA" evidence="10">
    <location>
        <begin position="158"/>
        <end position="162"/>
    </location>
</feature>
<dbReference type="InterPro" id="IPR027417">
    <property type="entry name" value="P-loop_NTPase"/>
</dbReference>
<feature type="region of interest" description="Interaction with substrate tRNA" evidence="10">
    <location>
        <begin position="34"/>
        <end position="37"/>
    </location>
</feature>
<dbReference type="Gene3D" id="1.10.20.140">
    <property type="match status" value="1"/>
</dbReference>
<comment type="catalytic activity">
    <reaction evidence="9 10 11">
        <text>adenosine(37) in tRNA + dimethylallyl diphosphate = N(6)-dimethylallyladenosine(37) in tRNA + diphosphate</text>
        <dbReference type="Rhea" id="RHEA:26482"/>
        <dbReference type="Rhea" id="RHEA-COMP:10162"/>
        <dbReference type="Rhea" id="RHEA-COMP:10375"/>
        <dbReference type="ChEBI" id="CHEBI:33019"/>
        <dbReference type="ChEBI" id="CHEBI:57623"/>
        <dbReference type="ChEBI" id="CHEBI:74411"/>
        <dbReference type="ChEBI" id="CHEBI:74415"/>
        <dbReference type="EC" id="2.5.1.75"/>
    </reaction>
</comment>
<dbReference type="EC" id="2.5.1.75" evidence="10"/>
<dbReference type="EMBL" id="BQKB01000050">
    <property type="protein sequence ID" value="GJM53818.1"/>
    <property type="molecule type" value="Genomic_DNA"/>
</dbReference>
<dbReference type="NCBIfam" id="TIGR00174">
    <property type="entry name" value="miaA"/>
    <property type="match status" value="1"/>
</dbReference>
<comment type="subunit">
    <text evidence="10">Monomer.</text>
</comment>
<evidence type="ECO:0000256" key="9">
    <source>
        <dbReference type="ARBA" id="ARBA00049563"/>
    </source>
</evidence>
<keyword evidence="7 10" id="KW-0067">ATP-binding</keyword>
<comment type="function">
    <text evidence="2 10 12">Catalyzes the transfer of a dimethylallyl group onto the adenine at position 37 in tRNAs that read codons beginning with uridine, leading to the formation of N6-(dimethylallyl)adenosine (i(6)A).</text>
</comment>
<evidence type="ECO:0000256" key="1">
    <source>
        <dbReference type="ARBA" id="ARBA00001946"/>
    </source>
</evidence>
<protein>
    <recommendedName>
        <fullName evidence="10">tRNA dimethylallyltransferase</fullName>
        <ecNumber evidence="10">2.5.1.75</ecNumber>
    </recommendedName>
    <alternativeName>
        <fullName evidence="10">Dimethylallyl diphosphate:tRNA dimethylallyltransferase</fullName>
        <shortName evidence="10">DMAPP:tRNA dimethylallyltransferase</shortName>
        <shortName evidence="10">DMATase</shortName>
    </alternativeName>
    <alternativeName>
        <fullName evidence="10">Isopentenyl-diphosphate:tRNA isopentenyltransferase</fullName>
        <shortName evidence="10">IPP transferase</shortName>
        <shortName evidence="10">IPPT</shortName>
        <shortName evidence="10">IPTase</shortName>
    </alternativeName>
</protein>
<evidence type="ECO:0000313" key="17">
    <source>
        <dbReference type="Proteomes" id="UP001208692"/>
    </source>
</evidence>
<evidence type="ECO:0000256" key="8">
    <source>
        <dbReference type="ARBA" id="ARBA00022842"/>
    </source>
</evidence>
<dbReference type="GO" id="GO:0005524">
    <property type="term" value="F:ATP binding"/>
    <property type="evidence" value="ECO:0007669"/>
    <property type="project" value="UniProtKB-UniRule"/>
</dbReference>
<feature type="site" description="Interaction with substrate tRNA" evidence="10">
    <location>
        <position position="100"/>
    </location>
</feature>
<evidence type="ECO:0000256" key="2">
    <source>
        <dbReference type="ARBA" id="ARBA00003213"/>
    </source>
</evidence>
<dbReference type="PANTHER" id="PTHR11088:SF60">
    <property type="entry name" value="TRNA DIMETHYLALLYLTRANSFERASE"/>
    <property type="match status" value="1"/>
</dbReference>
<reference evidence="14 17" key="1">
    <citation type="submission" date="2021-11" db="EMBL/GenBank/DDBJ databases">
        <title>Draft genome sequence of Capnocytophaga sp. strain KC07075 isolated from cat oral cavity.</title>
        <authorList>
            <person name="Suzuki M."/>
            <person name="Imaoka K."/>
            <person name="Kimura M."/>
            <person name="Morikawa S."/>
            <person name="Maeda K."/>
        </authorList>
    </citation>
    <scope>NUCLEOTIDE SEQUENCE</scope>
    <source>
        <strain evidence="14">KC07075</strain>
        <strain evidence="15 17">KC07079</strain>
    </source>
</reference>